<feature type="compositionally biased region" description="Pro residues" evidence="1">
    <location>
        <begin position="1"/>
        <end position="20"/>
    </location>
</feature>
<keyword evidence="2" id="KW-1133">Transmembrane helix</keyword>
<proteinExistence type="predicted"/>
<evidence type="ECO:0000256" key="1">
    <source>
        <dbReference type="SAM" id="MobiDB-lite"/>
    </source>
</evidence>
<sequence>MTAKTPPSPKPTTPNTPKQPEPAFGWNAYAEQINGRFAMVGFVGLLLLEFFTRQDFFTWLGLR</sequence>
<feature type="transmembrane region" description="Helical" evidence="2">
    <location>
        <begin position="33"/>
        <end position="51"/>
    </location>
</feature>
<dbReference type="Pfam" id="PF00504">
    <property type="entry name" value="Chloroa_b-bind"/>
    <property type="match status" value="1"/>
</dbReference>
<comment type="caution">
    <text evidence="3">The sequence shown here is derived from an EMBL/GenBank/DDBJ whole genome shotgun (WGS) entry which is preliminary data.</text>
</comment>
<keyword evidence="4" id="KW-1185">Reference proteome</keyword>
<dbReference type="RefSeq" id="WP_172191677.1">
    <property type="nucleotide sequence ID" value="NZ_CAWPPK010000042.1"/>
</dbReference>
<dbReference type="SUPFAM" id="SSF103511">
    <property type="entry name" value="Chlorophyll a-b binding protein"/>
    <property type="match status" value="1"/>
</dbReference>
<dbReference type="EMBL" id="SRRZ01000136">
    <property type="protein sequence ID" value="NQE37559.1"/>
    <property type="molecule type" value="Genomic_DNA"/>
</dbReference>
<reference evidence="3 4" key="1">
    <citation type="journal article" date="2020" name="Sci. Rep.">
        <title>A novel cyanobacterial geosmin producer, revising GeoA distribution and dispersion patterns in Bacteria.</title>
        <authorList>
            <person name="Churro C."/>
            <person name="Semedo-Aguiar A.P."/>
            <person name="Silva A.D."/>
            <person name="Pereira-Leal J.B."/>
            <person name="Leite R.B."/>
        </authorList>
    </citation>
    <scope>NUCLEOTIDE SEQUENCE [LARGE SCALE GENOMIC DNA]</scope>
    <source>
        <strain evidence="3 4">IPMA8</strain>
    </source>
</reference>
<accession>A0ABX2D4H3</accession>
<gene>
    <name evidence="3" type="ORF">E5S67_05333</name>
</gene>
<keyword evidence="2" id="KW-0812">Transmembrane</keyword>
<keyword evidence="2" id="KW-0472">Membrane</keyword>
<organism evidence="3 4">
    <name type="scientific">Microcoleus asticus IPMA8</name>
    <dbReference type="NCBI Taxonomy" id="2563858"/>
    <lineage>
        <taxon>Bacteria</taxon>
        <taxon>Bacillati</taxon>
        <taxon>Cyanobacteriota</taxon>
        <taxon>Cyanophyceae</taxon>
        <taxon>Oscillatoriophycideae</taxon>
        <taxon>Oscillatoriales</taxon>
        <taxon>Microcoleaceae</taxon>
        <taxon>Microcoleus</taxon>
        <taxon>Microcoleus asticus</taxon>
    </lineage>
</organism>
<name>A0ABX2D4H3_9CYAN</name>
<dbReference type="Gene3D" id="1.10.3460.10">
    <property type="entry name" value="Chlorophyll a/b binding protein domain"/>
    <property type="match status" value="1"/>
</dbReference>
<feature type="region of interest" description="Disordered" evidence="1">
    <location>
        <begin position="1"/>
        <end position="23"/>
    </location>
</feature>
<evidence type="ECO:0000256" key="2">
    <source>
        <dbReference type="SAM" id="Phobius"/>
    </source>
</evidence>
<evidence type="ECO:0000313" key="3">
    <source>
        <dbReference type="EMBL" id="NQE37559.1"/>
    </source>
</evidence>
<evidence type="ECO:0008006" key="5">
    <source>
        <dbReference type="Google" id="ProtNLM"/>
    </source>
</evidence>
<dbReference type="InterPro" id="IPR022796">
    <property type="entry name" value="Chloroa_b-bind"/>
</dbReference>
<evidence type="ECO:0000313" key="4">
    <source>
        <dbReference type="Proteomes" id="UP000702425"/>
    </source>
</evidence>
<protein>
    <recommendedName>
        <fullName evidence="5">High light inducible protein</fullName>
    </recommendedName>
</protein>
<dbReference type="Proteomes" id="UP000702425">
    <property type="component" value="Unassembled WGS sequence"/>
</dbReference>